<dbReference type="Pfam" id="PF02591">
    <property type="entry name" value="Zn_ribbon_9"/>
    <property type="match status" value="1"/>
</dbReference>
<feature type="region of interest" description="Disordered" evidence="2">
    <location>
        <begin position="1"/>
        <end position="21"/>
    </location>
</feature>
<gene>
    <name evidence="5" type="ORF">E1263_39715</name>
</gene>
<dbReference type="InterPro" id="IPR052376">
    <property type="entry name" value="Oxidative_Scav/Glycosyltrans"/>
</dbReference>
<evidence type="ECO:0000256" key="2">
    <source>
        <dbReference type="SAM" id="MobiDB-lite"/>
    </source>
</evidence>
<dbReference type="InterPro" id="IPR056003">
    <property type="entry name" value="CT398_CC_hairpin"/>
</dbReference>
<evidence type="ECO:0000256" key="1">
    <source>
        <dbReference type="SAM" id="Coils"/>
    </source>
</evidence>
<dbReference type="OrthoDB" id="9784388at2"/>
<evidence type="ECO:0000259" key="4">
    <source>
        <dbReference type="Pfam" id="PF24481"/>
    </source>
</evidence>
<evidence type="ECO:0000313" key="6">
    <source>
        <dbReference type="Proteomes" id="UP000295124"/>
    </source>
</evidence>
<dbReference type="PANTHER" id="PTHR39082:SF1">
    <property type="entry name" value="SCAVENGER RECEPTOR CLASS A MEMBER 3"/>
    <property type="match status" value="1"/>
</dbReference>
<sequence>MHRTEHLLATALSPQTPSERKLNDLKEPILNAEPAVQRRLLDLQDLDLQLDQVAHKRKSLPEHQALTELLAEKSVVDGELVAADTEVGDLQREQKKADSDVDQVRQRKARNVQKIESGQITSPRDLENLQHEIGSLERRISNLEDAELEVMEKLEAAEVVQAELRTRAEAFAGRQGELESARDASLKELDEQRAGINDKRTELLAELPEPLVKQYQRLREHNGGIGAAPLVGKRCMGCRMELAPSDLNLIKAAAPDAVLRCEECGRILVRTPESAA</sequence>
<feature type="domain" description="CT398-like coiled coil hairpin" evidence="4">
    <location>
        <begin position="43"/>
        <end position="223"/>
    </location>
</feature>
<evidence type="ECO:0000313" key="5">
    <source>
        <dbReference type="EMBL" id="TDD44927.1"/>
    </source>
</evidence>
<keyword evidence="6" id="KW-1185">Reference proteome</keyword>
<dbReference type="InterPro" id="IPR003743">
    <property type="entry name" value="Zf-RING_7"/>
</dbReference>
<evidence type="ECO:0000259" key="3">
    <source>
        <dbReference type="Pfam" id="PF02591"/>
    </source>
</evidence>
<organism evidence="5 6">
    <name type="scientific">Kribbella antibiotica</name>
    <dbReference type="NCBI Taxonomy" id="190195"/>
    <lineage>
        <taxon>Bacteria</taxon>
        <taxon>Bacillati</taxon>
        <taxon>Actinomycetota</taxon>
        <taxon>Actinomycetes</taxon>
        <taxon>Propionibacteriales</taxon>
        <taxon>Kribbellaceae</taxon>
        <taxon>Kribbella</taxon>
    </lineage>
</organism>
<dbReference type="PANTHER" id="PTHR39082">
    <property type="entry name" value="PHOSPHOLIPASE C-BETA-2-RELATED"/>
    <property type="match status" value="1"/>
</dbReference>
<proteinExistence type="predicted"/>
<name>A0A4V2YL74_9ACTN</name>
<dbReference type="AlphaFoldDB" id="A0A4V2YL74"/>
<comment type="caution">
    <text evidence="5">The sequence shown here is derived from an EMBL/GenBank/DDBJ whole genome shotgun (WGS) entry which is preliminary data.</text>
</comment>
<feature type="domain" description="C4-type zinc ribbon" evidence="3">
    <location>
        <begin position="234"/>
        <end position="268"/>
    </location>
</feature>
<feature type="coiled-coil region" evidence="1">
    <location>
        <begin position="87"/>
        <end position="206"/>
    </location>
</feature>
<reference evidence="5 6" key="1">
    <citation type="submission" date="2019-03" db="EMBL/GenBank/DDBJ databases">
        <title>Draft genome sequences of novel Actinobacteria.</title>
        <authorList>
            <person name="Sahin N."/>
            <person name="Ay H."/>
            <person name="Saygin H."/>
        </authorList>
    </citation>
    <scope>NUCLEOTIDE SEQUENCE [LARGE SCALE GENOMIC DNA]</scope>
    <source>
        <strain evidence="5 6">JCM 13523</strain>
    </source>
</reference>
<dbReference type="Gene3D" id="1.10.287.1490">
    <property type="match status" value="1"/>
</dbReference>
<keyword evidence="1" id="KW-0175">Coiled coil</keyword>
<dbReference type="Pfam" id="PF24481">
    <property type="entry name" value="CT398_CC"/>
    <property type="match status" value="1"/>
</dbReference>
<protein>
    <submittedName>
        <fullName evidence="5">Uncharacterized protein</fullName>
    </submittedName>
</protein>
<dbReference type="EMBL" id="SMKX01000220">
    <property type="protein sequence ID" value="TDD44927.1"/>
    <property type="molecule type" value="Genomic_DNA"/>
</dbReference>
<accession>A0A4V2YL74</accession>
<dbReference type="Proteomes" id="UP000295124">
    <property type="component" value="Unassembled WGS sequence"/>
</dbReference>